<keyword evidence="1" id="KW-1133">Transmembrane helix</keyword>
<comment type="caution">
    <text evidence="2">The sequence shown here is derived from an EMBL/GenBank/DDBJ whole genome shotgun (WGS) entry which is preliminary data.</text>
</comment>
<reference evidence="2" key="1">
    <citation type="submission" date="2021-02" db="EMBL/GenBank/DDBJ databases">
        <authorList>
            <person name="Dougan E. K."/>
            <person name="Rhodes N."/>
            <person name="Thang M."/>
            <person name="Chan C."/>
        </authorList>
    </citation>
    <scope>NUCLEOTIDE SEQUENCE</scope>
</reference>
<evidence type="ECO:0000313" key="3">
    <source>
        <dbReference type="Proteomes" id="UP000649617"/>
    </source>
</evidence>
<gene>
    <name evidence="2" type="ORF">SPIL2461_LOCUS22117</name>
</gene>
<name>A0A812XZ06_SYMPI</name>
<evidence type="ECO:0000313" key="2">
    <source>
        <dbReference type="EMBL" id="CAE7759080.1"/>
    </source>
</evidence>
<keyword evidence="3" id="KW-1185">Reference proteome</keyword>
<feature type="non-terminal residue" evidence="2">
    <location>
        <position position="1"/>
    </location>
</feature>
<accession>A0A812XZ06</accession>
<dbReference type="EMBL" id="CAJNIZ010046901">
    <property type="protein sequence ID" value="CAE7759080.1"/>
    <property type="molecule type" value="Genomic_DNA"/>
</dbReference>
<keyword evidence="1" id="KW-0472">Membrane</keyword>
<dbReference type="OrthoDB" id="423053at2759"/>
<evidence type="ECO:0000256" key="1">
    <source>
        <dbReference type="SAM" id="Phobius"/>
    </source>
</evidence>
<dbReference type="Proteomes" id="UP000649617">
    <property type="component" value="Unassembled WGS sequence"/>
</dbReference>
<organism evidence="2 3">
    <name type="scientific">Symbiodinium pilosum</name>
    <name type="common">Dinoflagellate</name>
    <dbReference type="NCBI Taxonomy" id="2952"/>
    <lineage>
        <taxon>Eukaryota</taxon>
        <taxon>Sar</taxon>
        <taxon>Alveolata</taxon>
        <taxon>Dinophyceae</taxon>
        <taxon>Suessiales</taxon>
        <taxon>Symbiodiniaceae</taxon>
        <taxon>Symbiodinium</taxon>
    </lineage>
</organism>
<protein>
    <submittedName>
        <fullName evidence="2">Uncharacterized protein</fullName>
    </submittedName>
</protein>
<keyword evidence="1" id="KW-0812">Transmembrane</keyword>
<feature type="transmembrane region" description="Helical" evidence="1">
    <location>
        <begin position="309"/>
        <end position="329"/>
    </location>
</feature>
<dbReference type="AlphaFoldDB" id="A0A812XZ06"/>
<sequence>LITGGVTGYLYYMATESLNRHLRETGEGRIERIDTYCAAVQSWQTGTANELDNFVFSARLGAAGHEVPCSISSVPNAYDKNVSQRSDGKCSDYEVKTVRCNVSELIPSPVFDSLYTIELVGKEPGRAFSRTIGQAVVQVLTERVWDLIDSDYVSSKCGMGADFDCPRRNRQRNCDDLEGQPLDEDVKQCTARHRLASASHEMAPCWVMKPSMEAQKTFAFVDMQWPQPHESVNPVTSDYLFRCTHGVDDSGQKVIQHMTGTSLEMSETAMLEILDEAELTFRHYQDPYVVASKLTDSTFDLGAPQDSSLVLIIFVFMWAACGTCCWCSFTCKAAIAACPSDDTETGSA</sequence>
<proteinExistence type="predicted"/>